<evidence type="ECO:0000256" key="6">
    <source>
        <dbReference type="ARBA" id="ARBA00045484"/>
    </source>
</evidence>
<evidence type="ECO:0000313" key="8">
    <source>
        <dbReference type="EMBL" id="MBZ3884866.1"/>
    </source>
</evidence>
<dbReference type="InterPro" id="IPR020785">
    <property type="entry name" value="Ribosomal_uL11_CS"/>
</dbReference>
<dbReference type="PANTHER" id="PTHR11661">
    <property type="entry name" value="60S RIBOSOMAL PROTEIN L12"/>
    <property type="match status" value="1"/>
</dbReference>
<sequence length="91" mass="9767">MPPKFNSNEIKVKYLRCTSGKFGASSALAPKISPLGLSPKKMPHRSLARELSGTIKEILGTTQSMGYNVNGCHPYDIIDDINSGAVECPTS</sequence>
<evidence type="ECO:0000256" key="7">
    <source>
        <dbReference type="ARBA" id="ARBA00046571"/>
    </source>
</evidence>
<evidence type="ECO:0000256" key="5">
    <source>
        <dbReference type="ARBA" id="ARBA00035320"/>
    </source>
</evidence>
<comment type="caution">
    <text evidence="8">The sequence shown here is derived from an EMBL/GenBank/DDBJ whole genome shotgun (WGS) entry which is preliminary data.</text>
</comment>
<keyword evidence="9" id="KW-1185">Reference proteome</keyword>
<evidence type="ECO:0000256" key="2">
    <source>
        <dbReference type="ARBA" id="ARBA00022980"/>
    </source>
</evidence>
<comment type="subunit">
    <text evidence="7">Component of the large ribosomal subunit. Mature ribosomes consist of a small (40S) and a large (60S) subunit. The 40S subunit contains about 33 different proteins and 1 molecule of RNA (18S). The 60S subunit contains about 49 different proteins and 3 molecules of RNA (28S, 5.8S and 5S).</text>
</comment>
<dbReference type="Gene3D" id="1.10.10.250">
    <property type="entry name" value="Ribosomal protein L11, C-terminal domain"/>
    <property type="match status" value="1"/>
</dbReference>
<dbReference type="PROSITE" id="PS00359">
    <property type="entry name" value="RIBOSOMAL_L11"/>
    <property type="match status" value="1"/>
</dbReference>
<organism evidence="8 9">
    <name type="scientific">Sciurus carolinensis</name>
    <name type="common">Eastern gray squirrel</name>
    <dbReference type="NCBI Taxonomy" id="30640"/>
    <lineage>
        <taxon>Eukaryota</taxon>
        <taxon>Metazoa</taxon>
        <taxon>Chordata</taxon>
        <taxon>Craniata</taxon>
        <taxon>Vertebrata</taxon>
        <taxon>Euteleostomi</taxon>
        <taxon>Mammalia</taxon>
        <taxon>Eutheria</taxon>
        <taxon>Euarchontoglires</taxon>
        <taxon>Glires</taxon>
        <taxon>Rodentia</taxon>
        <taxon>Sciuromorpha</taxon>
        <taxon>Sciuridae</taxon>
        <taxon>Sciurinae</taxon>
        <taxon>Sciurini</taxon>
        <taxon>Sciurus</taxon>
    </lineage>
</organism>
<evidence type="ECO:0000256" key="4">
    <source>
        <dbReference type="ARBA" id="ARBA00035203"/>
    </source>
</evidence>
<dbReference type="InterPro" id="IPR000911">
    <property type="entry name" value="Ribosomal_uL11"/>
</dbReference>
<evidence type="ECO:0000256" key="1">
    <source>
        <dbReference type="ARBA" id="ARBA00010537"/>
    </source>
</evidence>
<dbReference type="GO" id="GO:0022625">
    <property type="term" value="C:cytosolic large ribosomal subunit"/>
    <property type="evidence" value="ECO:0007669"/>
    <property type="project" value="TreeGrafter"/>
</dbReference>
<dbReference type="SUPFAM" id="SSF54747">
    <property type="entry name" value="Ribosomal L11/L12e N-terminal domain"/>
    <property type="match status" value="1"/>
</dbReference>
<name>A0AA41T4Y8_SCICA</name>
<dbReference type="GO" id="GO:0003735">
    <property type="term" value="F:structural constituent of ribosome"/>
    <property type="evidence" value="ECO:0007669"/>
    <property type="project" value="InterPro"/>
</dbReference>
<reference evidence="8" key="1">
    <citation type="submission" date="2020-03" db="EMBL/GenBank/DDBJ databases">
        <title>Studies in the Genomics of Life Span.</title>
        <authorList>
            <person name="Glass D."/>
        </authorList>
    </citation>
    <scope>NUCLEOTIDE SEQUENCE</scope>
    <source>
        <strain evidence="8">SUZIE</strain>
        <tissue evidence="8">Muscle</tissue>
    </source>
</reference>
<dbReference type="PANTHER" id="PTHR11661:SF2">
    <property type="entry name" value="LARGE RIBOSOMAL SUBUNIT PROTEIN UL11"/>
    <property type="match status" value="1"/>
</dbReference>
<dbReference type="Gene3D" id="3.30.1550.10">
    <property type="entry name" value="Ribosomal protein L11/L12, N-terminal domain"/>
    <property type="match status" value="1"/>
</dbReference>
<dbReference type="GO" id="GO:0070180">
    <property type="term" value="F:large ribosomal subunit rRNA binding"/>
    <property type="evidence" value="ECO:0007669"/>
    <property type="project" value="TreeGrafter"/>
</dbReference>
<dbReference type="EMBL" id="JAATJV010395991">
    <property type="protein sequence ID" value="MBZ3884866.1"/>
    <property type="molecule type" value="Genomic_DNA"/>
</dbReference>
<dbReference type="AlphaFoldDB" id="A0AA41T4Y8"/>
<accession>A0AA41T4Y8</accession>
<dbReference type="Proteomes" id="UP001166674">
    <property type="component" value="Unassembled WGS sequence"/>
</dbReference>
<evidence type="ECO:0000256" key="3">
    <source>
        <dbReference type="ARBA" id="ARBA00023274"/>
    </source>
</evidence>
<dbReference type="GO" id="GO:0006412">
    <property type="term" value="P:translation"/>
    <property type="evidence" value="ECO:0007669"/>
    <property type="project" value="InterPro"/>
</dbReference>
<gene>
    <name evidence="8" type="ORF">SUZIE_180120</name>
</gene>
<protein>
    <recommendedName>
        <fullName evidence="4">Large ribosomal subunit protein uL11</fullName>
    </recommendedName>
    <alternativeName>
        <fullName evidence="5">60S ribosomal protein L12</fullName>
    </alternativeName>
</protein>
<comment type="function">
    <text evidence="6">Component of the large ribosomal subunit. The ribosome is a large ribonucleoprotein complex responsible for the synthesis of proteins in the cell. Binds directly to 26S ribosomal RNA.</text>
</comment>
<dbReference type="InterPro" id="IPR036796">
    <property type="entry name" value="Ribosomal_uL11_N_sf"/>
</dbReference>
<proteinExistence type="inferred from homology"/>
<keyword evidence="3" id="KW-0687">Ribonucleoprotein</keyword>
<dbReference type="InterPro" id="IPR036769">
    <property type="entry name" value="Ribosomal_uL11_C_sf"/>
</dbReference>
<evidence type="ECO:0000313" key="9">
    <source>
        <dbReference type="Proteomes" id="UP001166674"/>
    </source>
</evidence>
<comment type="similarity">
    <text evidence="1">Belongs to the universal ribosomal protein uL11 family.</text>
</comment>
<keyword evidence="2 8" id="KW-0689">Ribosomal protein</keyword>